<sequence>MNTLDQYPLDELKLVYRTLHAALPETPELMDSELLEELQRYLQTCARDEGVDVSLHAQWASWLGGVLLRGL</sequence>
<dbReference type="Proteomes" id="UP000095401">
    <property type="component" value="Chromosome"/>
</dbReference>
<organism evidence="1 2">
    <name type="scientific">Acidihalobacter yilgarnensis</name>
    <dbReference type="NCBI Taxonomy" id="2819280"/>
    <lineage>
        <taxon>Bacteria</taxon>
        <taxon>Pseudomonadati</taxon>
        <taxon>Pseudomonadota</taxon>
        <taxon>Gammaproteobacteria</taxon>
        <taxon>Chromatiales</taxon>
        <taxon>Ectothiorhodospiraceae</taxon>
        <taxon>Acidihalobacter</taxon>
    </lineage>
</organism>
<keyword evidence="2" id="KW-1185">Reference proteome</keyword>
<dbReference type="AlphaFoldDB" id="A0A1D8IS79"/>
<protein>
    <submittedName>
        <fullName evidence="1">Uncharacterized protein</fullName>
    </submittedName>
</protein>
<name>A0A1D8IS79_9GAMM</name>
<evidence type="ECO:0000313" key="2">
    <source>
        <dbReference type="Proteomes" id="UP000095401"/>
    </source>
</evidence>
<reference evidence="2" key="1">
    <citation type="submission" date="2016-09" db="EMBL/GenBank/DDBJ databases">
        <title>Acidihalobacter prosperus F5.</title>
        <authorList>
            <person name="Khaleque H.N."/>
            <person name="Ramsay J.P."/>
            <person name="Kaksonen A.H."/>
            <person name="Boxall N.J."/>
            <person name="Watkin E.L.J."/>
        </authorList>
    </citation>
    <scope>NUCLEOTIDE SEQUENCE [LARGE SCALE GENOMIC DNA]</scope>
    <source>
        <strain evidence="2">F5</strain>
    </source>
</reference>
<evidence type="ECO:0000313" key="1">
    <source>
        <dbReference type="EMBL" id="AOU99388.1"/>
    </source>
</evidence>
<proteinExistence type="predicted"/>
<dbReference type="RefSeq" id="WP_070079737.1">
    <property type="nucleotide sequence ID" value="NZ_CP017415.1"/>
</dbReference>
<accession>A0A1D8IS79</accession>
<dbReference type="EMBL" id="CP017415">
    <property type="protein sequence ID" value="AOU99388.1"/>
    <property type="molecule type" value="Genomic_DNA"/>
</dbReference>
<dbReference type="KEGG" id="aprs:BI364_16945"/>
<gene>
    <name evidence="1" type="ORF">BI364_16945</name>
</gene>